<evidence type="ECO:0000259" key="1">
    <source>
        <dbReference type="Pfam" id="PF12705"/>
    </source>
</evidence>
<dbReference type="GO" id="GO:0004386">
    <property type="term" value="F:helicase activity"/>
    <property type="evidence" value="ECO:0007669"/>
    <property type="project" value="UniProtKB-KW"/>
</dbReference>
<protein>
    <submittedName>
        <fullName evidence="2">Putative DNA helicase/exodeoxyribonuclease V, subunit B</fullName>
        <ecNumber evidence="2">3.1.11.5</ecNumber>
    </submittedName>
</protein>
<dbReference type="EC" id="3.1.11.5" evidence="2"/>
<reference evidence="2 3" key="1">
    <citation type="journal article" date="2013" name="Front. Microbiol.">
        <title>The genome of Nitrospina gracilis illuminates the metabolism and evolution of the major marine nitrite oxidizer.</title>
        <authorList>
            <person name="Luecker S."/>
            <person name="Nowka B."/>
            <person name="Rattei T."/>
            <person name="Spieck E."/>
            <person name="and Daims H."/>
        </authorList>
    </citation>
    <scope>NUCLEOTIDE SEQUENCE [LARGE SCALE GENOMIC DNA]</scope>
    <source>
        <strain evidence="2 3">3/211</strain>
    </source>
</reference>
<keyword evidence="3" id="KW-1185">Reference proteome</keyword>
<dbReference type="InParanoid" id="M1Z0A7"/>
<name>M1Z0A7_NITG3</name>
<comment type="caution">
    <text evidence="2">The sequence shown here is derived from an EMBL/GenBank/DDBJ whole genome shotgun (WGS) entry which is preliminary data.</text>
</comment>
<keyword evidence="2" id="KW-0547">Nucleotide-binding</keyword>
<keyword evidence="2" id="KW-0347">Helicase</keyword>
<dbReference type="RefSeq" id="WP_005010100.1">
    <property type="nucleotide sequence ID" value="NZ_HG422173.1"/>
</dbReference>
<dbReference type="SUPFAM" id="SSF52540">
    <property type="entry name" value="P-loop containing nucleoside triphosphate hydrolases"/>
    <property type="match status" value="1"/>
</dbReference>
<keyword evidence="2" id="KW-0067">ATP-binding</keyword>
<dbReference type="Pfam" id="PF12705">
    <property type="entry name" value="PDDEXK_1"/>
    <property type="match status" value="1"/>
</dbReference>
<dbReference type="AlphaFoldDB" id="M1Z0A7"/>
<dbReference type="STRING" id="1266370.NITGR_680008"/>
<feature type="domain" description="PD-(D/E)XK endonuclease-like" evidence="1">
    <location>
        <begin position="607"/>
        <end position="872"/>
    </location>
</feature>
<dbReference type="Proteomes" id="UP000011704">
    <property type="component" value="Unassembled WGS sequence"/>
</dbReference>
<sequence length="890" mass="102235">MPSPVDTSTLVLTVNVRLARWLTLQHNCNQSASQKVWDTPSIIPFDAWLKETWIASWPRQHVLSSLQSKKLWERIIQDDVQSERLDIMHLQGAAQDAAKAYELTQQYEVADKPDLFNLSEEATAYYRWQTQYRERLRRWDALDAAELLPAVQKSMQAGTIPVPVAITFAGFDEITPQLNRFILYLKTRNVKISWYPAEPATSEKVLPEKKDQWKGEFRRYPDPQTEVIECARWIRSVMQPGKTIGIVVTEMDGYRAMLVRELKAELAPESVYCWQGKEAPFNISLGTSLAQERMVDLALELLACSNHVFSTLIVSQILRSPYFADWAKEESARLKWDLILRLHHPVRVTLNQLLKLKNLQENPGFSSFLYKWKNWLDSKGARRPSDWGKAIARLLHEMNWPRGGRGLSSREFQIHDAWNECLDELATLDGVLGKIDRTTAMNTLTHIVREKIFQPKTREEPIQVVGLLESAGMQFDHVWILGCHADALPPHNDPNPYIPFTLQRQHNLPHCTPNRTLQFYETILLRLLKSSTDVQISFPALIEDRENLPSPLLSPWNEWDPPSNEFTSYRLIDQFQEHSILEEMADRSWIRVNPEELENLRGGHAVLKHQAECPFRAFALHRLKIRDIQPKEVDMDALARGNLVHAILERFWREVKTKQALDRLADDGILPEVIQTQVDVVLSANQNLFSGQDEFKKLERQRLVNLVKEWLALEQAREDFEVLSTETPVEFSLDKLHLRLKIDRVDRIGKHLALIDYKTGKEFPVTGWYNERIREPQLPLYCLAHPADATLFARVSKGKCGFKGMGIDTPDIPGIKNKSPGKGGFEDWDQSKAFWKTRLQAAAAQFLEGATGIDPLDKPSVCDHCELPTLCRKAELLHSTGGEESDEAEE</sequence>
<dbReference type="Gene3D" id="3.90.320.10">
    <property type="match status" value="1"/>
</dbReference>
<dbReference type="GO" id="GO:0008854">
    <property type="term" value="F:exodeoxyribonuclease V activity"/>
    <property type="evidence" value="ECO:0007669"/>
    <property type="project" value="UniProtKB-EC"/>
</dbReference>
<dbReference type="NCBIfam" id="TIGR03623">
    <property type="entry name" value="probable DNA repair protein"/>
    <property type="match status" value="1"/>
</dbReference>
<evidence type="ECO:0000313" key="2">
    <source>
        <dbReference type="EMBL" id="CCQ91423.1"/>
    </source>
</evidence>
<dbReference type="InterPro" id="IPR027417">
    <property type="entry name" value="P-loop_NTPase"/>
</dbReference>
<dbReference type="EMBL" id="CAQJ01000075">
    <property type="protein sequence ID" value="CCQ91423.1"/>
    <property type="molecule type" value="Genomic_DNA"/>
</dbReference>
<dbReference type="HOGENOM" id="CLU_014693_0_0_0"/>
<dbReference type="InterPro" id="IPR011604">
    <property type="entry name" value="PDDEXK-like_dom_sf"/>
</dbReference>
<dbReference type="OrthoDB" id="9761147at2"/>
<organism evidence="2 3">
    <name type="scientific">Nitrospina gracilis (strain 3/211)</name>
    <dbReference type="NCBI Taxonomy" id="1266370"/>
    <lineage>
        <taxon>Bacteria</taxon>
        <taxon>Pseudomonadati</taxon>
        <taxon>Nitrospinota/Tectimicrobiota group</taxon>
        <taxon>Nitrospinota</taxon>
        <taxon>Nitrospinia</taxon>
        <taxon>Nitrospinales</taxon>
        <taxon>Nitrospinaceae</taxon>
        <taxon>Nitrospina</taxon>
    </lineage>
</organism>
<accession>M1Z0A7</accession>
<dbReference type="InterPro" id="IPR038726">
    <property type="entry name" value="PDDEXK_AddAB-type"/>
</dbReference>
<gene>
    <name evidence="2" type="ORF">NITGR_680008</name>
</gene>
<keyword evidence="2" id="KW-0378">Hydrolase</keyword>
<dbReference type="InterPro" id="IPR019925">
    <property type="entry name" value="DNA_repair_protein_predicted"/>
</dbReference>
<proteinExistence type="predicted"/>
<evidence type="ECO:0000313" key="3">
    <source>
        <dbReference type="Proteomes" id="UP000011704"/>
    </source>
</evidence>